<proteinExistence type="predicted"/>
<evidence type="ECO:0000256" key="6">
    <source>
        <dbReference type="SAM" id="Phobius"/>
    </source>
</evidence>
<dbReference type="GO" id="GO:0015171">
    <property type="term" value="F:amino acid transmembrane transporter activity"/>
    <property type="evidence" value="ECO:0007669"/>
    <property type="project" value="TreeGrafter"/>
</dbReference>
<keyword evidence="4 6" id="KW-1133">Transmembrane helix</keyword>
<evidence type="ECO:0000313" key="7">
    <source>
        <dbReference type="EMBL" id="ARU59993.1"/>
    </source>
</evidence>
<dbReference type="KEGG" id="tum:CBW65_02130"/>
<dbReference type="Proteomes" id="UP000195437">
    <property type="component" value="Chromosome"/>
</dbReference>
<protein>
    <submittedName>
        <fullName evidence="7">Lysine transporter LysE</fullName>
    </submittedName>
</protein>
<gene>
    <name evidence="7" type="ORF">CBW65_02130</name>
</gene>
<feature type="transmembrane region" description="Helical" evidence="6">
    <location>
        <begin position="37"/>
        <end position="64"/>
    </location>
</feature>
<feature type="transmembrane region" description="Helical" evidence="6">
    <location>
        <begin position="178"/>
        <end position="199"/>
    </location>
</feature>
<evidence type="ECO:0000256" key="1">
    <source>
        <dbReference type="ARBA" id="ARBA00004651"/>
    </source>
</evidence>
<accession>A0A1Y0IKN1</accession>
<keyword evidence="2" id="KW-1003">Cell membrane</keyword>
<evidence type="ECO:0000256" key="4">
    <source>
        <dbReference type="ARBA" id="ARBA00022989"/>
    </source>
</evidence>
<dbReference type="EMBL" id="CP021434">
    <property type="protein sequence ID" value="ARU59993.1"/>
    <property type="molecule type" value="Genomic_DNA"/>
</dbReference>
<organism evidence="7 8">
    <name type="scientific">Tumebacillus avium</name>
    <dbReference type="NCBI Taxonomy" id="1903704"/>
    <lineage>
        <taxon>Bacteria</taxon>
        <taxon>Bacillati</taxon>
        <taxon>Bacillota</taxon>
        <taxon>Bacilli</taxon>
        <taxon>Bacillales</taxon>
        <taxon>Alicyclobacillaceae</taxon>
        <taxon>Tumebacillus</taxon>
    </lineage>
</organism>
<feature type="transmembrane region" description="Helical" evidence="6">
    <location>
        <begin position="147"/>
        <end position="166"/>
    </location>
</feature>
<dbReference type="GO" id="GO:0005886">
    <property type="term" value="C:plasma membrane"/>
    <property type="evidence" value="ECO:0007669"/>
    <property type="project" value="UniProtKB-SubCell"/>
</dbReference>
<evidence type="ECO:0000256" key="2">
    <source>
        <dbReference type="ARBA" id="ARBA00022475"/>
    </source>
</evidence>
<dbReference type="InterPro" id="IPR001123">
    <property type="entry name" value="LeuE-type"/>
</dbReference>
<keyword evidence="8" id="KW-1185">Reference proteome</keyword>
<keyword evidence="5 6" id="KW-0472">Membrane</keyword>
<name>A0A1Y0IKN1_9BACL</name>
<sequence length="202" mass="21753">MAFWHGFLLALGLILPLGVQNVFIFTQGAVQKSYLRALPAVAMAAFCDAILILLAVLGVSVLVLQIDMVRYVLLVVGILFLLYMAWMTWRGADKAAVAEDGQSGAAMTWQKQIVFAASVSLLNPHAILDTIGVIGTSSLQYDGAEKVWFTVSCVLVSWLWFAGLAMAGRVVGKINPRLLPVLSRVSAVIMLVSAVYLGISLL</sequence>
<dbReference type="RefSeq" id="WP_087455381.1">
    <property type="nucleotide sequence ID" value="NZ_CP021434.1"/>
</dbReference>
<comment type="subcellular location">
    <subcellularLocation>
        <location evidence="1">Cell membrane</location>
        <topology evidence="1">Multi-pass membrane protein</topology>
    </subcellularLocation>
</comment>
<dbReference type="PANTHER" id="PTHR30086:SF20">
    <property type="entry name" value="ARGININE EXPORTER PROTEIN ARGO-RELATED"/>
    <property type="match status" value="1"/>
</dbReference>
<evidence type="ECO:0000313" key="8">
    <source>
        <dbReference type="Proteomes" id="UP000195437"/>
    </source>
</evidence>
<feature type="transmembrane region" description="Helical" evidence="6">
    <location>
        <begin position="71"/>
        <end position="89"/>
    </location>
</feature>
<dbReference type="Pfam" id="PF01810">
    <property type="entry name" value="LysE"/>
    <property type="match status" value="1"/>
</dbReference>
<evidence type="ECO:0000256" key="3">
    <source>
        <dbReference type="ARBA" id="ARBA00022692"/>
    </source>
</evidence>
<dbReference type="PANTHER" id="PTHR30086">
    <property type="entry name" value="ARGININE EXPORTER PROTEIN ARGO"/>
    <property type="match status" value="1"/>
</dbReference>
<dbReference type="OrthoDB" id="5638726at2"/>
<reference evidence="8" key="1">
    <citation type="submission" date="2017-05" db="EMBL/GenBank/DDBJ databases">
        <authorList>
            <person name="Sung H."/>
        </authorList>
    </citation>
    <scope>NUCLEOTIDE SEQUENCE [LARGE SCALE GENOMIC DNA]</scope>
    <source>
        <strain evidence="8">AR23208</strain>
    </source>
</reference>
<keyword evidence="3 6" id="KW-0812">Transmembrane</keyword>
<evidence type="ECO:0000256" key="5">
    <source>
        <dbReference type="ARBA" id="ARBA00023136"/>
    </source>
</evidence>
<dbReference type="AlphaFoldDB" id="A0A1Y0IKN1"/>